<keyword evidence="1" id="KW-0812">Transmembrane</keyword>
<feature type="transmembrane region" description="Helical" evidence="1">
    <location>
        <begin position="88"/>
        <end position="105"/>
    </location>
</feature>
<protein>
    <submittedName>
        <fullName evidence="2">Uncharacterized membrane protein YoaK (UPF0700 family)</fullName>
    </submittedName>
</protein>
<proteinExistence type="predicted"/>
<organism evidence="2 3">
    <name type="scientific">Falsochrobactrum ovis</name>
    <dbReference type="NCBI Taxonomy" id="1293442"/>
    <lineage>
        <taxon>Bacteria</taxon>
        <taxon>Pseudomonadati</taxon>
        <taxon>Pseudomonadota</taxon>
        <taxon>Alphaproteobacteria</taxon>
        <taxon>Hyphomicrobiales</taxon>
        <taxon>Brucellaceae</taxon>
        <taxon>Falsochrobactrum</taxon>
    </lineage>
</organism>
<keyword evidence="3" id="KW-1185">Reference proteome</keyword>
<dbReference type="Proteomes" id="UP000249453">
    <property type="component" value="Unassembled WGS sequence"/>
</dbReference>
<reference evidence="2 3" key="1">
    <citation type="submission" date="2018-06" db="EMBL/GenBank/DDBJ databases">
        <title>Genomic Encyclopedia of Type Strains, Phase IV (KMG-IV): sequencing the most valuable type-strain genomes for metagenomic binning, comparative biology and taxonomic classification.</title>
        <authorList>
            <person name="Goeker M."/>
        </authorList>
    </citation>
    <scope>NUCLEOTIDE SEQUENCE [LARGE SCALE GENOMIC DNA]</scope>
    <source>
        <strain evidence="2 3">DSM 26720</strain>
    </source>
</reference>
<evidence type="ECO:0000313" key="3">
    <source>
        <dbReference type="Proteomes" id="UP000249453"/>
    </source>
</evidence>
<dbReference type="AlphaFoldDB" id="A0A364JW18"/>
<keyword evidence="1" id="KW-0472">Membrane</keyword>
<dbReference type="PANTHER" id="PTHR37314">
    <property type="entry name" value="SLR0142 PROTEIN"/>
    <property type="match status" value="1"/>
</dbReference>
<dbReference type="OrthoDB" id="885342at2"/>
<feature type="transmembrane region" description="Helical" evidence="1">
    <location>
        <begin position="190"/>
        <end position="212"/>
    </location>
</feature>
<feature type="transmembrane region" description="Helical" evidence="1">
    <location>
        <begin position="167"/>
        <end position="184"/>
    </location>
</feature>
<evidence type="ECO:0000313" key="2">
    <source>
        <dbReference type="EMBL" id="RAK30093.1"/>
    </source>
</evidence>
<accession>A0A364JW18</accession>
<feature type="transmembrane region" description="Helical" evidence="1">
    <location>
        <begin position="111"/>
        <end position="131"/>
    </location>
</feature>
<keyword evidence="1" id="KW-1133">Transmembrane helix</keyword>
<comment type="caution">
    <text evidence="2">The sequence shown here is derived from an EMBL/GenBank/DDBJ whole genome shotgun (WGS) entry which is preliminary data.</text>
</comment>
<dbReference type="InterPro" id="IPR010699">
    <property type="entry name" value="DUF1275"/>
</dbReference>
<name>A0A364JW18_9HYPH</name>
<evidence type="ECO:0000256" key="1">
    <source>
        <dbReference type="SAM" id="Phobius"/>
    </source>
</evidence>
<feature type="transmembrane region" description="Helical" evidence="1">
    <location>
        <begin position="57"/>
        <end position="81"/>
    </location>
</feature>
<dbReference type="EMBL" id="QLMK01000004">
    <property type="protein sequence ID" value="RAK30093.1"/>
    <property type="molecule type" value="Genomic_DNA"/>
</dbReference>
<gene>
    <name evidence="2" type="ORF">C7374_104154</name>
</gene>
<dbReference type="Pfam" id="PF06912">
    <property type="entry name" value="DUF1275"/>
    <property type="match status" value="1"/>
</dbReference>
<dbReference type="PANTHER" id="PTHR37314:SF4">
    <property type="entry name" value="UPF0700 TRANSMEMBRANE PROTEIN YOAK"/>
    <property type="match status" value="1"/>
</dbReference>
<dbReference type="RefSeq" id="WP_111575105.1">
    <property type="nucleotide sequence ID" value="NZ_JBHEEY010000005.1"/>
</dbReference>
<sequence>MTPNSKLALGLVLTASAGFVDAVAFLQLGGFFASFMSGNTTQLGIGLAGQPGILGKVLIWFPAALIGLFFTGAFIGTWLVLTYGRRGSLMVLTSVVIMLFLIAVLRRDGALIAQPVLLLAAAMGAQNAAVLPTGSARLGVTYVTGTLFNAAADLAASFRKKAPKWRWIQFLAVWAALMLGALIGGLCHAWLGLDALFVPCIIKTAVILIYAFEEYRFS</sequence>